<keyword evidence="1" id="KW-1133">Transmembrane helix</keyword>
<evidence type="ECO:0000259" key="2">
    <source>
        <dbReference type="PROSITE" id="PS50883"/>
    </source>
</evidence>
<dbReference type="InterPro" id="IPR043128">
    <property type="entry name" value="Rev_trsase/Diguanyl_cyclase"/>
</dbReference>
<dbReference type="Pfam" id="PF00563">
    <property type="entry name" value="EAL"/>
    <property type="match status" value="1"/>
</dbReference>
<dbReference type="PANTHER" id="PTHR33121">
    <property type="entry name" value="CYCLIC DI-GMP PHOSPHODIESTERASE PDEF"/>
    <property type="match status" value="1"/>
</dbReference>
<dbReference type="SUPFAM" id="SSF55785">
    <property type="entry name" value="PYP-like sensor domain (PAS domain)"/>
    <property type="match status" value="1"/>
</dbReference>
<dbReference type="NCBIfam" id="TIGR00254">
    <property type="entry name" value="GGDEF"/>
    <property type="match status" value="1"/>
</dbReference>
<dbReference type="Pfam" id="PF00989">
    <property type="entry name" value="PAS"/>
    <property type="match status" value="1"/>
</dbReference>
<dbReference type="NCBIfam" id="TIGR00229">
    <property type="entry name" value="sensory_box"/>
    <property type="match status" value="1"/>
</dbReference>
<feature type="transmembrane region" description="Helical" evidence="1">
    <location>
        <begin position="62"/>
        <end position="82"/>
    </location>
</feature>
<dbReference type="Gene3D" id="3.30.70.270">
    <property type="match status" value="1"/>
</dbReference>
<dbReference type="InterPro" id="IPR029787">
    <property type="entry name" value="Nucleotide_cyclase"/>
</dbReference>
<feature type="transmembrane region" description="Helical" evidence="1">
    <location>
        <begin position="6"/>
        <end position="24"/>
    </location>
</feature>
<dbReference type="InterPro" id="IPR035965">
    <property type="entry name" value="PAS-like_dom_sf"/>
</dbReference>
<dbReference type="Gene3D" id="3.20.20.450">
    <property type="entry name" value="EAL domain"/>
    <property type="match status" value="1"/>
</dbReference>
<protein>
    <recommendedName>
        <fullName evidence="6">Diguanylate cyclase</fullName>
    </recommendedName>
</protein>
<dbReference type="GO" id="GO:0071111">
    <property type="term" value="F:cyclic-guanylate-specific phosphodiesterase activity"/>
    <property type="evidence" value="ECO:0007669"/>
    <property type="project" value="InterPro"/>
</dbReference>
<dbReference type="SUPFAM" id="SSF55073">
    <property type="entry name" value="Nucleotide cyclase"/>
    <property type="match status" value="1"/>
</dbReference>
<evidence type="ECO:0000259" key="3">
    <source>
        <dbReference type="PROSITE" id="PS50887"/>
    </source>
</evidence>
<dbReference type="InterPro" id="IPR000014">
    <property type="entry name" value="PAS"/>
</dbReference>
<dbReference type="PROSITE" id="PS50883">
    <property type="entry name" value="EAL"/>
    <property type="match status" value="1"/>
</dbReference>
<dbReference type="AlphaFoldDB" id="A0A2T2XCV4"/>
<reference evidence="4 5" key="1">
    <citation type="journal article" date="2014" name="BMC Genomics">
        <title>Comparison of environmental and isolate Sulfobacillus genomes reveals diverse carbon, sulfur, nitrogen, and hydrogen metabolisms.</title>
        <authorList>
            <person name="Justice N.B."/>
            <person name="Norman A."/>
            <person name="Brown C.T."/>
            <person name="Singh A."/>
            <person name="Thomas B.C."/>
            <person name="Banfield J.F."/>
        </authorList>
    </citation>
    <scope>NUCLEOTIDE SEQUENCE [LARGE SCALE GENOMIC DNA]</scope>
    <source>
        <strain evidence="4">AMDSBA4</strain>
    </source>
</reference>
<dbReference type="Gene3D" id="3.30.450.20">
    <property type="entry name" value="PAS domain"/>
    <property type="match status" value="1"/>
</dbReference>
<accession>A0A2T2XCV4</accession>
<dbReference type="SMART" id="SM00052">
    <property type="entry name" value="EAL"/>
    <property type="match status" value="1"/>
</dbReference>
<dbReference type="SUPFAM" id="SSF141868">
    <property type="entry name" value="EAL domain-like"/>
    <property type="match status" value="1"/>
</dbReference>
<dbReference type="EMBL" id="PXYW01000045">
    <property type="protein sequence ID" value="PSR32310.1"/>
    <property type="molecule type" value="Genomic_DNA"/>
</dbReference>
<dbReference type="CDD" id="cd01949">
    <property type="entry name" value="GGDEF"/>
    <property type="match status" value="1"/>
</dbReference>
<feature type="domain" description="GGDEF" evidence="3">
    <location>
        <begin position="174"/>
        <end position="303"/>
    </location>
</feature>
<dbReference type="Proteomes" id="UP000242972">
    <property type="component" value="Unassembled WGS sequence"/>
</dbReference>
<dbReference type="CDD" id="cd00130">
    <property type="entry name" value="PAS"/>
    <property type="match status" value="1"/>
</dbReference>
<dbReference type="InterPro" id="IPR035919">
    <property type="entry name" value="EAL_sf"/>
</dbReference>
<sequence length="682" mass="74534">MTGIAVGSAITWGMLESGLLIGIWEFGDLVFRRRWAWGSALPSAVLAPLALTWLLVLHLGPVPWAVFGVLSLGVLAVFAPLARRFQPKTWYLWTALYVIAILAVLAASGLNGDSATDAITTAVVAVFAGIYGYGQAARSDEWTQTQRRACEDGLTGALTRYGGERWLAGVGTTVGGVAIACDLDDFKWFNDTWGHAAGDAVFVETVQRLRGALRHQDAIVRNGGDEFTLWIPDIPAPQAQVLAERVHAALTGTPLSIHGHQTDVGCSMDWAVGSMTKETGELADRALLTAKRQGKNQVVGVDHSTIEDGIAPLVSARLLTAMADALWADWEDAAVLTDRDGRILTCNPAFEALTGRSRQILRYQKPGINSAGSTPQTVYDDLWERLGMCQPWRGMLLNRRPDGTTWWAYDEIWPIRFGDNVLGYWVRVRNAGAQPVAALAEPLAWDNLTVDPVFQPLIASRSGSIVGYEALIRPQVAGIPMGPDRLFAMADITGILKQVDQRALTAVAGVLEGVSWPDDWMLSLNIRGVTLMDVEWVLAYLDRLPMPRSQVIIEIAEKDGLPQPFPSWKALRSAYPDVQFAVDDWGTGQNDIARLIDLAPEWIKIDRTWLLSAQAHRHSRELLQGFVGWVHGTGARVILEGVESADDNDLADALNMDAAQGYFWGRPGPWPTADHLSTEAVQ</sequence>
<organism evidence="4 5">
    <name type="scientific">Sulfobacillus benefaciens</name>
    <dbReference type="NCBI Taxonomy" id="453960"/>
    <lineage>
        <taxon>Bacteria</taxon>
        <taxon>Bacillati</taxon>
        <taxon>Bacillota</taxon>
        <taxon>Clostridia</taxon>
        <taxon>Eubacteriales</taxon>
        <taxon>Clostridiales Family XVII. Incertae Sedis</taxon>
        <taxon>Sulfobacillus</taxon>
    </lineage>
</organism>
<dbReference type="InterPro" id="IPR013767">
    <property type="entry name" value="PAS_fold"/>
</dbReference>
<dbReference type="InterPro" id="IPR001633">
    <property type="entry name" value="EAL_dom"/>
</dbReference>
<feature type="transmembrane region" description="Helical" evidence="1">
    <location>
        <begin position="36"/>
        <end position="56"/>
    </location>
</feature>
<keyword evidence="1" id="KW-0472">Membrane</keyword>
<feature type="transmembrane region" description="Helical" evidence="1">
    <location>
        <begin position="89"/>
        <end position="109"/>
    </location>
</feature>
<evidence type="ECO:0000313" key="4">
    <source>
        <dbReference type="EMBL" id="PSR32310.1"/>
    </source>
</evidence>
<evidence type="ECO:0000313" key="5">
    <source>
        <dbReference type="Proteomes" id="UP000242972"/>
    </source>
</evidence>
<dbReference type="CDD" id="cd01948">
    <property type="entry name" value="EAL"/>
    <property type="match status" value="1"/>
</dbReference>
<dbReference type="InterPro" id="IPR050706">
    <property type="entry name" value="Cyclic-di-GMP_PDE-like"/>
</dbReference>
<dbReference type="PROSITE" id="PS50887">
    <property type="entry name" value="GGDEF"/>
    <property type="match status" value="1"/>
</dbReference>
<evidence type="ECO:0008006" key="6">
    <source>
        <dbReference type="Google" id="ProtNLM"/>
    </source>
</evidence>
<dbReference type="InterPro" id="IPR000160">
    <property type="entry name" value="GGDEF_dom"/>
</dbReference>
<feature type="domain" description="EAL" evidence="2">
    <location>
        <begin position="432"/>
        <end position="681"/>
    </location>
</feature>
<gene>
    <name evidence="4" type="ORF">C7B46_14900</name>
</gene>
<dbReference type="SMART" id="SM00267">
    <property type="entry name" value="GGDEF"/>
    <property type="match status" value="1"/>
</dbReference>
<dbReference type="PANTHER" id="PTHR33121:SF76">
    <property type="entry name" value="SIGNALING PROTEIN"/>
    <property type="match status" value="1"/>
</dbReference>
<keyword evidence="1" id="KW-0812">Transmembrane</keyword>
<name>A0A2T2XCV4_9FIRM</name>
<dbReference type="GO" id="GO:0006355">
    <property type="term" value="P:regulation of DNA-templated transcription"/>
    <property type="evidence" value="ECO:0007669"/>
    <property type="project" value="InterPro"/>
</dbReference>
<comment type="caution">
    <text evidence="4">The sequence shown here is derived from an EMBL/GenBank/DDBJ whole genome shotgun (WGS) entry which is preliminary data.</text>
</comment>
<evidence type="ECO:0000256" key="1">
    <source>
        <dbReference type="SAM" id="Phobius"/>
    </source>
</evidence>
<proteinExistence type="predicted"/>
<dbReference type="Pfam" id="PF00990">
    <property type="entry name" value="GGDEF"/>
    <property type="match status" value="1"/>
</dbReference>